<organism evidence="2 3">
    <name type="scientific">Vreelandella piezotolerans</name>
    <dbReference type="NCBI Taxonomy" id="2609667"/>
    <lineage>
        <taxon>Bacteria</taxon>
        <taxon>Pseudomonadati</taxon>
        <taxon>Pseudomonadota</taxon>
        <taxon>Gammaproteobacteria</taxon>
        <taxon>Oceanospirillales</taxon>
        <taxon>Halomonadaceae</taxon>
        <taxon>Vreelandella</taxon>
    </lineage>
</organism>
<keyword evidence="1" id="KW-0812">Transmembrane</keyword>
<feature type="transmembrane region" description="Helical" evidence="1">
    <location>
        <begin position="100"/>
        <end position="130"/>
    </location>
</feature>
<feature type="transmembrane region" description="Helical" evidence="1">
    <location>
        <begin position="50"/>
        <end position="70"/>
    </location>
</feature>
<accession>A0ABQ6X4L6</accession>
<dbReference type="EMBL" id="VWRT01000027">
    <property type="protein sequence ID" value="KAE8436973.1"/>
    <property type="molecule type" value="Genomic_DNA"/>
</dbReference>
<protein>
    <submittedName>
        <fullName evidence="2">Uncharacterized protein</fullName>
    </submittedName>
</protein>
<keyword evidence="1" id="KW-0472">Membrane</keyword>
<comment type="caution">
    <text evidence="2">The sequence shown here is derived from an EMBL/GenBank/DDBJ whole genome shotgun (WGS) entry which is preliminary data.</text>
</comment>
<evidence type="ECO:0000313" key="3">
    <source>
        <dbReference type="Proteomes" id="UP000466130"/>
    </source>
</evidence>
<name>A0ABQ6X4L6_9GAMM</name>
<reference evidence="2 3" key="1">
    <citation type="submission" date="2019-09" db="EMBL/GenBank/DDBJ databases">
        <title>The Halomonas whole genome shotgun (WGS).</title>
        <authorList>
            <person name="Xie Z."/>
        </authorList>
    </citation>
    <scope>NUCLEOTIDE SEQUENCE [LARGE SCALE GENOMIC DNA]</scope>
    <source>
        <strain evidence="2 3">NBT06E8</strain>
    </source>
</reference>
<evidence type="ECO:0000313" key="2">
    <source>
        <dbReference type="EMBL" id="KAE8436973.1"/>
    </source>
</evidence>
<proteinExistence type="predicted"/>
<dbReference type="Proteomes" id="UP000466130">
    <property type="component" value="Unassembled WGS sequence"/>
</dbReference>
<sequence>MAEGRETRAAIDSETVRGLLLINGGGAVALLAFLSGIIEKPDLEVLARAVIWSVFAFQIGLACAVIHNRFRRLCSLEFSKKAENRKKCTLFGRESTQPCICLWSVGFMWASIISFLSGGILVLCAGLQILD</sequence>
<evidence type="ECO:0000256" key="1">
    <source>
        <dbReference type="SAM" id="Phobius"/>
    </source>
</evidence>
<dbReference type="RefSeq" id="WP_153844091.1">
    <property type="nucleotide sequence ID" value="NZ_CP048602.1"/>
</dbReference>
<gene>
    <name evidence="2" type="ORF">F1978_17185</name>
</gene>
<feature type="transmembrane region" description="Helical" evidence="1">
    <location>
        <begin position="20"/>
        <end position="38"/>
    </location>
</feature>
<keyword evidence="1" id="KW-1133">Transmembrane helix</keyword>
<keyword evidence="3" id="KW-1185">Reference proteome</keyword>